<dbReference type="AlphaFoldDB" id="A0A6A4I0E5"/>
<organism evidence="2 3">
    <name type="scientific">Gymnopus androsaceus JB14</name>
    <dbReference type="NCBI Taxonomy" id="1447944"/>
    <lineage>
        <taxon>Eukaryota</taxon>
        <taxon>Fungi</taxon>
        <taxon>Dikarya</taxon>
        <taxon>Basidiomycota</taxon>
        <taxon>Agaricomycotina</taxon>
        <taxon>Agaricomycetes</taxon>
        <taxon>Agaricomycetidae</taxon>
        <taxon>Agaricales</taxon>
        <taxon>Marasmiineae</taxon>
        <taxon>Omphalotaceae</taxon>
        <taxon>Gymnopus</taxon>
    </lineage>
</organism>
<evidence type="ECO:0000313" key="3">
    <source>
        <dbReference type="Proteomes" id="UP000799118"/>
    </source>
</evidence>
<reference evidence="2" key="1">
    <citation type="journal article" date="2019" name="Environ. Microbiol.">
        <title>Fungal ecological strategies reflected in gene transcription - a case study of two litter decomposers.</title>
        <authorList>
            <person name="Barbi F."/>
            <person name="Kohler A."/>
            <person name="Barry K."/>
            <person name="Baskaran P."/>
            <person name="Daum C."/>
            <person name="Fauchery L."/>
            <person name="Ihrmark K."/>
            <person name="Kuo A."/>
            <person name="LaButti K."/>
            <person name="Lipzen A."/>
            <person name="Morin E."/>
            <person name="Grigoriev I.V."/>
            <person name="Henrissat B."/>
            <person name="Lindahl B."/>
            <person name="Martin F."/>
        </authorList>
    </citation>
    <scope>NUCLEOTIDE SEQUENCE</scope>
    <source>
        <strain evidence="2">JB14</strain>
    </source>
</reference>
<dbReference type="EMBL" id="ML769425">
    <property type="protein sequence ID" value="KAE9403450.1"/>
    <property type="molecule type" value="Genomic_DNA"/>
</dbReference>
<feature type="non-terminal residue" evidence="2">
    <location>
        <position position="1"/>
    </location>
</feature>
<evidence type="ECO:0000256" key="1">
    <source>
        <dbReference type="SAM" id="Phobius"/>
    </source>
</evidence>
<evidence type="ECO:0000313" key="2">
    <source>
        <dbReference type="EMBL" id="KAE9403450.1"/>
    </source>
</evidence>
<keyword evidence="1" id="KW-0472">Membrane</keyword>
<gene>
    <name evidence="2" type="ORF">BT96DRAFT_815057</name>
</gene>
<feature type="transmembrane region" description="Helical" evidence="1">
    <location>
        <begin position="20"/>
        <end position="41"/>
    </location>
</feature>
<dbReference type="Proteomes" id="UP000799118">
    <property type="component" value="Unassembled WGS sequence"/>
</dbReference>
<keyword evidence="1" id="KW-1133">Transmembrane helix</keyword>
<keyword evidence="1" id="KW-0812">Transmembrane</keyword>
<protein>
    <submittedName>
        <fullName evidence="2">Uncharacterized protein</fullName>
    </submittedName>
</protein>
<proteinExistence type="predicted"/>
<name>A0A6A4I0E5_9AGAR</name>
<keyword evidence="3" id="KW-1185">Reference proteome</keyword>
<accession>A0A6A4I0E5</accession>
<sequence>PLQWWINNRKVYPNLAKLAILVHLIPGVYFLRFFFCIILLLPLPSNSHSHVVASSYPIFETVFTLTEFAPSCALVTGCGRIISQTMS</sequence>